<dbReference type="EMBL" id="CAOF01000062">
    <property type="protein sequence ID" value="CCO45636.1"/>
    <property type="molecule type" value="Genomic_DNA"/>
</dbReference>
<sequence>MKLSASPVTYHQFEHIPFFLKRDELLHPQFSGNKARKFMKLLEDEQQGISTLIGYGSVQANSLYSLAALAKLKGWKLEYYVDHIPSYVAENPKGNYRAALELGTSIIDLSKQPNPNGLNCERYISVIRKPDERCLFIPEGGRCELAEYGVKQLVEEIVAWQQEQSIKKLTVALPSGTGTTSLYLQKHLKPRDIQVLTCACVGGNDYLKQQWQSLQEPSFPTILDSGKKHHFGKLYQADFEIWNKLKTQTGVKFDLLYDPLMWRCLMQECTQEKHGTLLYIHQGGLLGNETMLPRYLRKFGE</sequence>
<dbReference type="InterPro" id="IPR027278">
    <property type="entry name" value="ACCD_DCysDesulf"/>
</dbReference>
<comment type="cofactor">
    <cofactor evidence="1">
        <name>pyridoxal 5'-phosphate</name>
        <dbReference type="ChEBI" id="CHEBI:597326"/>
    </cofactor>
</comment>
<keyword evidence="3 4" id="KW-0663">Pyridoxal phosphate</keyword>
<comment type="caution">
    <text evidence="5">The sequence shown here is derived from an EMBL/GenBank/DDBJ whole genome shotgun (WGS) entry which is preliminary data.</text>
</comment>
<organism evidence="5 6">
    <name type="scientific">Vibrio nigripulchritudo SOn1</name>
    <dbReference type="NCBI Taxonomy" id="1238450"/>
    <lineage>
        <taxon>Bacteria</taxon>
        <taxon>Pseudomonadati</taxon>
        <taxon>Pseudomonadota</taxon>
        <taxon>Gammaproteobacteria</taxon>
        <taxon>Vibrionales</taxon>
        <taxon>Vibrionaceae</taxon>
        <taxon>Vibrio</taxon>
    </lineage>
</organism>
<dbReference type="AlphaFoldDB" id="A0AAV2VM66"/>
<comment type="similarity">
    <text evidence="2">Belongs to the ACC deaminase/D-cysteine desulfhydrase family.</text>
</comment>
<dbReference type="Gene3D" id="3.40.50.1100">
    <property type="match status" value="2"/>
</dbReference>
<name>A0AAV2VM66_9VIBR</name>
<dbReference type="PANTHER" id="PTHR43780">
    <property type="entry name" value="1-AMINOCYCLOPROPANE-1-CARBOXYLATE DEAMINASE-RELATED"/>
    <property type="match status" value="1"/>
</dbReference>
<dbReference type="PIRSF" id="PIRSF006278">
    <property type="entry name" value="ACCD_DCysDesulf"/>
    <property type="match status" value="1"/>
</dbReference>
<evidence type="ECO:0000313" key="5">
    <source>
        <dbReference type="EMBL" id="CCO45636.1"/>
    </source>
</evidence>
<evidence type="ECO:0000256" key="3">
    <source>
        <dbReference type="ARBA" id="ARBA00022898"/>
    </source>
</evidence>
<evidence type="ECO:0000313" key="6">
    <source>
        <dbReference type="Proteomes" id="UP000018211"/>
    </source>
</evidence>
<dbReference type="PANTHER" id="PTHR43780:SF2">
    <property type="entry name" value="1-AMINOCYCLOPROPANE-1-CARBOXYLATE DEAMINASE-RELATED"/>
    <property type="match status" value="1"/>
</dbReference>
<dbReference type="RefSeq" id="WP_022611038.1">
    <property type="nucleotide sequence ID" value="NZ_LK391965.1"/>
</dbReference>
<reference evidence="5 6" key="1">
    <citation type="journal article" date="2013" name="ISME J.">
        <title>Comparative genomics of pathogenic lineages of Vibrio nigripulchritudo identifies virulence-associated traits.</title>
        <authorList>
            <person name="Goudenege D."/>
            <person name="Labreuche Y."/>
            <person name="Krin E."/>
            <person name="Ansquer D."/>
            <person name="Mangenot S."/>
            <person name="Calteau A."/>
            <person name="Medigue C."/>
            <person name="Mazel D."/>
            <person name="Polz M.F."/>
            <person name="Le Roux F."/>
        </authorList>
    </citation>
    <scope>NUCLEOTIDE SEQUENCE [LARGE SCALE GENOMIC DNA]</scope>
    <source>
        <strain evidence="5 6">SOn1</strain>
    </source>
</reference>
<protein>
    <submittedName>
        <fullName evidence="5">Tryptophan synthase beta superfamily</fullName>
    </submittedName>
</protein>
<evidence type="ECO:0000256" key="2">
    <source>
        <dbReference type="ARBA" id="ARBA00008639"/>
    </source>
</evidence>
<dbReference type="Proteomes" id="UP000018211">
    <property type="component" value="Unassembled WGS sequence"/>
</dbReference>
<dbReference type="InterPro" id="IPR036052">
    <property type="entry name" value="TrpB-like_PALP_sf"/>
</dbReference>
<evidence type="ECO:0000256" key="1">
    <source>
        <dbReference type="ARBA" id="ARBA00001933"/>
    </source>
</evidence>
<proteinExistence type="inferred from homology"/>
<evidence type="ECO:0000256" key="4">
    <source>
        <dbReference type="PIRSR" id="PIRSR006278-2"/>
    </source>
</evidence>
<dbReference type="SUPFAM" id="SSF53686">
    <property type="entry name" value="Tryptophan synthase beta subunit-like PLP-dependent enzymes"/>
    <property type="match status" value="1"/>
</dbReference>
<accession>A0AAV2VM66</accession>
<gene>
    <name evidence="5" type="ORF">VIBNISOn1_1540001</name>
</gene>
<feature type="modified residue" description="N6-(pyridoxal phosphate)lysine" evidence="4">
    <location>
        <position position="34"/>
    </location>
</feature>
<dbReference type="GO" id="GO:0019148">
    <property type="term" value="F:D-cysteine desulfhydrase activity"/>
    <property type="evidence" value="ECO:0007669"/>
    <property type="project" value="TreeGrafter"/>
</dbReference>